<reference evidence="1 2" key="1">
    <citation type="submission" date="2019-02" db="EMBL/GenBank/DDBJ databases">
        <authorList>
            <person name="Li Y."/>
        </authorList>
    </citation>
    <scope>NUCLEOTIDE SEQUENCE [LARGE SCALE GENOMIC DNA]</scope>
    <source>
        <strain evidence="1 2">30C10-4-7</strain>
    </source>
</reference>
<gene>
    <name evidence="1" type="ORF">EWE74_00210</name>
</gene>
<dbReference type="SUPFAM" id="SSF82171">
    <property type="entry name" value="DPP6 N-terminal domain-like"/>
    <property type="match status" value="1"/>
</dbReference>
<dbReference type="Gene3D" id="2.120.10.30">
    <property type="entry name" value="TolB, C-terminal domain"/>
    <property type="match status" value="1"/>
</dbReference>
<name>A0A4Q6XMC3_9SPHI</name>
<dbReference type="OrthoDB" id="9799878at2"/>
<evidence type="ECO:0000313" key="1">
    <source>
        <dbReference type="EMBL" id="RZF61310.1"/>
    </source>
</evidence>
<dbReference type="InterPro" id="IPR011042">
    <property type="entry name" value="6-blade_b-propeller_TolB-like"/>
</dbReference>
<dbReference type="Proteomes" id="UP000292855">
    <property type="component" value="Unassembled WGS sequence"/>
</dbReference>
<evidence type="ECO:0000313" key="2">
    <source>
        <dbReference type="Proteomes" id="UP000292855"/>
    </source>
</evidence>
<accession>A0A4Q6XMC3</accession>
<sequence length="936" mass="106936">MNKKLYISILTLLISLINSQELKSQIIDDDQAHSSVKWRQIDTENFRLIFPSTFENAAKKLARQLPKTQEESRKNLKTSPPKITLVLQGNHLLQNGFVQLAPRKSEMFPIPSSTADNQEWLPNLALHELRHVAQFDKLTGKLKAPFFEQLAFALYGLNLPAWYFEGDAVQVETIYSNGGRGRLPSWEMPIRANILSGKSYDFNKYVLGSFRDNVPSYYTIGFFMSSYLTNHHGIDSHEKILADMRGKLLRPFNFRRAVKQVSNEKPTEIFDNTIAELTTKWEQESPVAPDTPNITTKGSRYPSDYLLPQMNDNQELYILKSSPTAVNEIKRLDSVGNEISIVKTGRQITPYFHLRNDELVWDEYRKHARFGKQTYNIINVYNIETGRTKTLTKASRYYSPAFHPVRDEIVVVEVNPENISKLIVLDSKTGSIRDSIAIPDGIHIQQPKYNDSGEKIIAIAVAEQGTNLMEFNLMTKAYDFLLQWGNQQLERPFYYHDEIIFKGHNDGIDNIYLFNRVAGQHKLTNAAYGGFNPSIAPNGLLLYNDYQHNGYKLAQKEITPATIGQLAPIRLPYVSPTLENIQRDSLSNEPVSPITVKKYNPNAHLINFHSLSISGSNFESFDNYIPGIFWLSNDILNTTQVKLGYEFDPDISKSHYSAEVSYKRYFPTFTARYVNRGMVGNAVSGNNPSNIVMFDYRDHHATFEMSIPLSVYRRNIVYSYGVNFGTSYTKRYNTSLALQNFNNVIAFPLNYQVYMNRNSMRSTMDLAPRWGQNISLTYRHLPFEPDAAGEVLALRTNFYFPGLWTNHSLQLRFAVQQNNGIYRGSYDIPMVSGWGHFNSPFVNNTAMANYRLPLFYPDWSIGSIAYVKRLQGLLFSDFQNIDEDLAPKSFGVGVSADFNVFRYVLPDINVAAKLTYINDNTAGNKIVPTFGISYSY</sequence>
<comment type="caution">
    <text evidence="1">The sequence shown here is derived from an EMBL/GenBank/DDBJ whole genome shotgun (WGS) entry which is preliminary data.</text>
</comment>
<dbReference type="AlphaFoldDB" id="A0A4Q6XMC3"/>
<dbReference type="EMBL" id="SGIT01000001">
    <property type="protein sequence ID" value="RZF61310.1"/>
    <property type="molecule type" value="Genomic_DNA"/>
</dbReference>
<dbReference type="RefSeq" id="WP_130139540.1">
    <property type="nucleotide sequence ID" value="NZ_SGIT01000001.1"/>
</dbReference>
<keyword evidence="2" id="KW-1185">Reference proteome</keyword>
<organism evidence="1 2">
    <name type="scientific">Sphingobacterium corticibacterium</name>
    <dbReference type="NCBI Taxonomy" id="2484746"/>
    <lineage>
        <taxon>Bacteria</taxon>
        <taxon>Pseudomonadati</taxon>
        <taxon>Bacteroidota</taxon>
        <taxon>Sphingobacteriia</taxon>
        <taxon>Sphingobacteriales</taxon>
        <taxon>Sphingobacteriaceae</taxon>
        <taxon>Sphingobacterium</taxon>
    </lineage>
</organism>
<protein>
    <submittedName>
        <fullName evidence="1">Uncharacterized protein</fullName>
    </submittedName>
</protein>
<proteinExistence type="predicted"/>